<feature type="compositionally biased region" description="Basic residues" evidence="1">
    <location>
        <begin position="1"/>
        <end position="10"/>
    </location>
</feature>
<gene>
    <name evidence="2" type="ORF">HKW66_Vig0114740</name>
</gene>
<feature type="compositionally biased region" description="Basic and acidic residues" evidence="1">
    <location>
        <begin position="39"/>
        <end position="48"/>
    </location>
</feature>
<name>A0A8T0KZ99_PHAAN</name>
<reference evidence="2 3" key="1">
    <citation type="submission" date="2020-05" db="EMBL/GenBank/DDBJ databases">
        <title>Vigna angularis (adzuki bean) Var. LongXiaoDou No. 4 denovo assembly.</title>
        <authorList>
            <person name="Xiang H."/>
        </authorList>
    </citation>
    <scope>NUCLEOTIDE SEQUENCE [LARGE SCALE GENOMIC DNA]</scope>
    <source>
        <tissue evidence="2">Leaf</tissue>
    </source>
</reference>
<protein>
    <submittedName>
        <fullName evidence="2">Uncharacterized protein</fullName>
    </submittedName>
</protein>
<feature type="compositionally biased region" description="Basic and acidic residues" evidence="1">
    <location>
        <begin position="17"/>
        <end position="31"/>
    </location>
</feature>
<feature type="region of interest" description="Disordered" evidence="1">
    <location>
        <begin position="1"/>
        <end position="70"/>
    </location>
</feature>
<organism evidence="2 3">
    <name type="scientific">Phaseolus angularis</name>
    <name type="common">Azuki bean</name>
    <name type="synonym">Vigna angularis</name>
    <dbReference type="NCBI Taxonomy" id="3914"/>
    <lineage>
        <taxon>Eukaryota</taxon>
        <taxon>Viridiplantae</taxon>
        <taxon>Streptophyta</taxon>
        <taxon>Embryophyta</taxon>
        <taxon>Tracheophyta</taxon>
        <taxon>Spermatophyta</taxon>
        <taxon>Magnoliopsida</taxon>
        <taxon>eudicotyledons</taxon>
        <taxon>Gunneridae</taxon>
        <taxon>Pentapetalae</taxon>
        <taxon>rosids</taxon>
        <taxon>fabids</taxon>
        <taxon>Fabales</taxon>
        <taxon>Fabaceae</taxon>
        <taxon>Papilionoideae</taxon>
        <taxon>50 kb inversion clade</taxon>
        <taxon>NPAAA clade</taxon>
        <taxon>indigoferoid/millettioid clade</taxon>
        <taxon>Phaseoleae</taxon>
        <taxon>Vigna</taxon>
    </lineage>
</organism>
<comment type="caution">
    <text evidence="2">The sequence shown here is derived from an EMBL/GenBank/DDBJ whole genome shotgun (WGS) entry which is preliminary data.</text>
</comment>
<accession>A0A8T0KZ99</accession>
<evidence type="ECO:0000313" key="3">
    <source>
        <dbReference type="Proteomes" id="UP000743370"/>
    </source>
</evidence>
<evidence type="ECO:0000313" key="2">
    <source>
        <dbReference type="EMBL" id="KAG2404552.1"/>
    </source>
</evidence>
<dbReference type="Proteomes" id="UP000743370">
    <property type="component" value="Unassembled WGS sequence"/>
</dbReference>
<sequence length="200" mass="23103">MGKKHQRRRWQLGNDGNRGDDDRLGDDSRLGDDDDDCRDEGREGERRNFSFYKMKKRGRKEGGKRSRGRKCTAEAEERRCTVDLNQNMEYIPEEPIYPGYRGLNVLGSKNVHFGVISDAAVRQVSTIEDRNEILCHTSTYTYIEGDIYEMLSAMNIANENLLEHCYDFLCENSTCTKRLMGLPPQKRWNKLCKMISGGDC</sequence>
<dbReference type="AlphaFoldDB" id="A0A8T0KZ99"/>
<proteinExistence type="predicted"/>
<dbReference type="EMBL" id="JABFOF010000002">
    <property type="protein sequence ID" value="KAG2404552.1"/>
    <property type="molecule type" value="Genomic_DNA"/>
</dbReference>
<evidence type="ECO:0000256" key="1">
    <source>
        <dbReference type="SAM" id="MobiDB-lite"/>
    </source>
</evidence>